<evidence type="ECO:0000313" key="2">
    <source>
        <dbReference type="Proteomes" id="UP000305654"/>
    </source>
</evidence>
<dbReference type="RefSeq" id="WP_138326408.1">
    <property type="nucleotide sequence ID" value="NZ_VCDI01000004.1"/>
</dbReference>
<name>A0A5R9J2Y6_9PROT</name>
<dbReference type="Proteomes" id="UP000305654">
    <property type="component" value="Unassembled WGS sequence"/>
</dbReference>
<protein>
    <submittedName>
        <fullName evidence="1">Molybdopterin oxidoreductase</fullName>
    </submittedName>
</protein>
<dbReference type="EMBL" id="VCDI01000004">
    <property type="protein sequence ID" value="TLU72000.1"/>
    <property type="molecule type" value="Genomic_DNA"/>
</dbReference>
<sequence>MIEATPRIITGIFTFTGAGFGNPVVLSGLEAYKVPADRRSQLVYLRAGNSADEMVSLVLLRDGSPMRLFPLGAKSGQHVPLAVVEDLFPETTIEMRVAAPEGVSGTVVIDMGLMEI</sequence>
<accession>A0A5R9J2Y6</accession>
<dbReference type="AlphaFoldDB" id="A0A5R9J2Y6"/>
<keyword evidence="2" id="KW-1185">Reference proteome</keyword>
<organism evidence="1 2">
    <name type="scientific">Lichenicoccus roseus</name>
    <dbReference type="NCBI Taxonomy" id="2683649"/>
    <lineage>
        <taxon>Bacteria</taxon>
        <taxon>Pseudomonadati</taxon>
        <taxon>Pseudomonadota</taxon>
        <taxon>Alphaproteobacteria</taxon>
        <taxon>Acetobacterales</taxon>
        <taxon>Acetobacteraceae</taxon>
        <taxon>Lichenicoccus</taxon>
    </lineage>
</organism>
<gene>
    <name evidence="1" type="ORF">FE263_12740</name>
</gene>
<reference evidence="1 2" key="1">
    <citation type="submission" date="2019-05" db="EMBL/GenBank/DDBJ databases">
        <authorList>
            <person name="Pankratov T."/>
            <person name="Grouzdev D."/>
        </authorList>
    </citation>
    <scope>NUCLEOTIDE SEQUENCE [LARGE SCALE GENOMIC DNA]</scope>
    <source>
        <strain evidence="1 2">KEBCLARHB70R</strain>
    </source>
</reference>
<proteinExistence type="predicted"/>
<dbReference type="OrthoDB" id="7376058at2"/>
<comment type="caution">
    <text evidence="1">The sequence shown here is derived from an EMBL/GenBank/DDBJ whole genome shotgun (WGS) entry which is preliminary data.</text>
</comment>
<evidence type="ECO:0000313" key="1">
    <source>
        <dbReference type="EMBL" id="TLU72000.1"/>
    </source>
</evidence>